<sequence>MENSSNVIAWWGAILSTIVFVWNIIVWKLSGPKVEISISPFVYDWMGSVEYLPGEEVVENGSTIRKMKPFIAVEIRNTGKSATTLLSIRFAQTDSPSGMRERMSSTDDYEPFSNPLPAVLEPGHIWLCKFDQEQALLYYRENETPYFSVDIRHTHSKKWVRKTIEIDEPS</sequence>
<evidence type="ECO:0000313" key="2">
    <source>
        <dbReference type="EMBL" id="MBW2942843.1"/>
    </source>
</evidence>
<organism evidence="2 3">
    <name type="scientific">Zhongshania aquimaris</name>
    <dbReference type="NCBI Taxonomy" id="2857107"/>
    <lineage>
        <taxon>Bacteria</taxon>
        <taxon>Pseudomonadati</taxon>
        <taxon>Pseudomonadota</taxon>
        <taxon>Gammaproteobacteria</taxon>
        <taxon>Cellvibrionales</taxon>
        <taxon>Spongiibacteraceae</taxon>
        <taxon>Zhongshania</taxon>
    </lineage>
</organism>
<feature type="transmembrane region" description="Helical" evidence="1">
    <location>
        <begin position="7"/>
        <end position="27"/>
    </location>
</feature>
<evidence type="ECO:0000256" key="1">
    <source>
        <dbReference type="SAM" id="Phobius"/>
    </source>
</evidence>
<proteinExistence type="predicted"/>
<keyword evidence="1" id="KW-1133">Transmembrane helix</keyword>
<protein>
    <recommendedName>
        <fullName evidence="4">SMODS-associating 2TM beta-strand rich effector domain-containing protein</fullName>
    </recommendedName>
</protein>
<dbReference type="RefSeq" id="WP_219045083.1">
    <property type="nucleotide sequence ID" value="NZ_JAHWDQ010000008.1"/>
</dbReference>
<comment type="caution">
    <text evidence="2">The sequence shown here is derived from an EMBL/GenBank/DDBJ whole genome shotgun (WGS) entry which is preliminary data.</text>
</comment>
<keyword evidence="1" id="KW-0812">Transmembrane</keyword>
<keyword evidence="3" id="KW-1185">Reference proteome</keyword>
<evidence type="ECO:0000313" key="3">
    <source>
        <dbReference type="Proteomes" id="UP001166291"/>
    </source>
</evidence>
<keyword evidence="1" id="KW-0472">Membrane</keyword>
<dbReference type="Proteomes" id="UP001166291">
    <property type="component" value="Unassembled WGS sequence"/>
</dbReference>
<gene>
    <name evidence="2" type="ORF">KXJ70_18740</name>
</gene>
<dbReference type="EMBL" id="JAHWDQ010000008">
    <property type="protein sequence ID" value="MBW2942843.1"/>
    <property type="molecule type" value="Genomic_DNA"/>
</dbReference>
<reference evidence="2" key="1">
    <citation type="submission" date="2021-07" db="EMBL/GenBank/DDBJ databases">
        <title>Zhongshania sp. CAU 1632 isolated from seawater.</title>
        <authorList>
            <person name="Kim W."/>
        </authorList>
    </citation>
    <scope>NUCLEOTIDE SEQUENCE</scope>
    <source>
        <strain evidence="2">CAU 1632</strain>
    </source>
</reference>
<name>A0ABS6VX11_9GAMM</name>
<accession>A0ABS6VX11</accession>
<evidence type="ECO:0008006" key="4">
    <source>
        <dbReference type="Google" id="ProtNLM"/>
    </source>
</evidence>